<evidence type="ECO:0000313" key="2">
    <source>
        <dbReference type="EMBL" id="MEQ2219981.1"/>
    </source>
</evidence>
<feature type="compositionally biased region" description="Low complexity" evidence="1">
    <location>
        <begin position="186"/>
        <end position="211"/>
    </location>
</feature>
<feature type="compositionally biased region" description="Basic and acidic residues" evidence="1">
    <location>
        <begin position="68"/>
        <end position="81"/>
    </location>
</feature>
<evidence type="ECO:0000313" key="3">
    <source>
        <dbReference type="Proteomes" id="UP001482620"/>
    </source>
</evidence>
<comment type="caution">
    <text evidence="2">The sequence shown here is derived from an EMBL/GenBank/DDBJ whole genome shotgun (WGS) entry which is preliminary data.</text>
</comment>
<feature type="compositionally biased region" description="Acidic residues" evidence="1">
    <location>
        <begin position="23"/>
        <end position="37"/>
    </location>
</feature>
<organism evidence="2 3">
    <name type="scientific">Ilyodon furcidens</name>
    <name type="common">goldbreast splitfin</name>
    <dbReference type="NCBI Taxonomy" id="33524"/>
    <lineage>
        <taxon>Eukaryota</taxon>
        <taxon>Metazoa</taxon>
        <taxon>Chordata</taxon>
        <taxon>Craniata</taxon>
        <taxon>Vertebrata</taxon>
        <taxon>Euteleostomi</taxon>
        <taxon>Actinopterygii</taxon>
        <taxon>Neopterygii</taxon>
        <taxon>Teleostei</taxon>
        <taxon>Neoteleostei</taxon>
        <taxon>Acanthomorphata</taxon>
        <taxon>Ovalentaria</taxon>
        <taxon>Atherinomorphae</taxon>
        <taxon>Cyprinodontiformes</taxon>
        <taxon>Goodeidae</taxon>
        <taxon>Ilyodon</taxon>
    </lineage>
</organism>
<evidence type="ECO:0000256" key="1">
    <source>
        <dbReference type="SAM" id="MobiDB-lite"/>
    </source>
</evidence>
<dbReference type="Proteomes" id="UP001482620">
    <property type="component" value="Unassembled WGS sequence"/>
</dbReference>
<name>A0ABV0SJH5_9TELE</name>
<feature type="compositionally biased region" description="Polar residues" evidence="1">
    <location>
        <begin position="98"/>
        <end position="110"/>
    </location>
</feature>
<feature type="compositionally biased region" description="Basic and acidic residues" evidence="1">
    <location>
        <begin position="112"/>
        <end position="126"/>
    </location>
</feature>
<reference evidence="2 3" key="1">
    <citation type="submission" date="2021-06" db="EMBL/GenBank/DDBJ databases">
        <authorList>
            <person name="Palmer J.M."/>
        </authorList>
    </citation>
    <scope>NUCLEOTIDE SEQUENCE [LARGE SCALE GENOMIC DNA]</scope>
    <source>
        <strain evidence="3">if_2019</strain>
        <tissue evidence="2">Muscle</tissue>
    </source>
</reference>
<feature type="region of interest" description="Disordered" evidence="1">
    <location>
        <begin position="179"/>
        <end position="227"/>
    </location>
</feature>
<proteinExistence type="predicted"/>
<dbReference type="EMBL" id="JAHRIQ010000027">
    <property type="protein sequence ID" value="MEQ2219981.1"/>
    <property type="molecule type" value="Genomic_DNA"/>
</dbReference>
<feature type="compositionally biased region" description="Polar residues" evidence="1">
    <location>
        <begin position="152"/>
        <end position="167"/>
    </location>
</feature>
<accession>A0ABV0SJH5</accession>
<keyword evidence="3" id="KW-1185">Reference proteome</keyword>
<feature type="non-terminal residue" evidence="2">
    <location>
        <position position="1"/>
    </location>
</feature>
<gene>
    <name evidence="2" type="ORF">ILYODFUR_000658</name>
</gene>
<feature type="region of interest" description="Disordered" evidence="1">
    <location>
        <begin position="1"/>
        <end position="167"/>
    </location>
</feature>
<protein>
    <submittedName>
        <fullName evidence="2">Uncharacterized protein</fullName>
    </submittedName>
</protein>
<sequence length="227" mass="23862">MSEVSLEAESGKTSAEDPQKDCEEADKAEDSLSEDVTPEIVDSSRGGEDTADVLYEINIDSDEENAESCDKGVQEKDEGTRRGNVVSNSVGSKAKCQGESTETPQRNGDSLSEIKESTMADSHRGSAAEIPVTSNGDLDQSPERVFQRDSHSSNPGAMNVSDSSVTTSNFASTAEGIIESGPYKGSASLPSSPVTPVAPSAAVASRLARSSSDSREEKGTNVSIRRH</sequence>
<feature type="compositionally biased region" description="Basic and acidic residues" evidence="1">
    <location>
        <begin position="141"/>
        <end position="151"/>
    </location>
</feature>